<feature type="transmembrane region" description="Helical" evidence="2">
    <location>
        <begin position="754"/>
        <end position="774"/>
    </location>
</feature>
<evidence type="ECO:0000259" key="3">
    <source>
        <dbReference type="Pfam" id="PF24346"/>
    </source>
</evidence>
<dbReference type="InterPro" id="IPR047589">
    <property type="entry name" value="DUF11_rpt"/>
</dbReference>
<evidence type="ECO:0000256" key="1">
    <source>
        <dbReference type="SAM" id="MobiDB-lite"/>
    </source>
</evidence>
<feature type="domain" description="DUF7507" evidence="3">
    <location>
        <begin position="619"/>
        <end position="703"/>
    </location>
</feature>
<keyword evidence="2" id="KW-0472">Membrane</keyword>
<keyword evidence="5" id="KW-1185">Reference proteome</keyword>
<name>A0ABU0R5J2_9MICO</name>
<dbReference type="PANTHER" id="PTHR34819">
    <property type="entry name" value="LARGE CYSTEINE-RICH PERIPLASMIC PROTEIN OMCB"/>
    <property type="match status" value="1"/>
</dbReference>
<sequence length="781" mass="79265">MMTKTPRPEFRDSGTARGRRSSRASTFLAVAAAVLAALVVGPASPVAAEEVPSGTFQSITSGLIINGDLTSTGNGLLSCVTTTPACTALHQGTGTNNTVVMGNVDTDSDPSTFNSTTGTLTIPAGATVAHAWLMWDAMAGACLTTDIVVQATEAEVRANTPVLSVNGAAYQNVGLADYTSMVPIGGPLGSVINAATDVTAELSALGGGAHQITVGNILGSQGGGCSVGWSLHVAYDYGAFVPGNPDSALRAVSTSFGSAVVVGTTRTVTFDGFETNAQGATFLITASDGEAPAGDTTTAVWPGGSDVLPNPTGALNNAFNSFMPGANSFVPAIPDATFHNGNFDTYKTTSANLPVGSTSVDFRFNSPPATDGFFAHSVSMSIPVAQVRVTKLPATGTADGQVTAVGEAPEFRIVINNDSSVELLNAVVTDANAVACTLDGAPLVQTGDDFAVGTVAAGAELTVLCEGPVVAEGDANYTNTASVTATDPQGTPVTDSDTSEVFIPHATLTKSVDQPVVDPGTSVVWTVVVLNDGGTPLRNLVVTDPNCTLGAPTGPGAPDVLAQGDSWTYTCSEPVNSDTTNTATVVADSFATVGNEEVTGSQVTSSDDAVVTVNGPTAHVTLTKTVDIPVAEVGETITWTILVLNDGDQDLRDVVVTDTDCTGTLSDPTGPGVDIGVLAQDDTWTYTCTEPATVDKTNEASVTAVPFRIVDGEEIVGPSVSSEDTADVVVEPTPTQPPASQPPAGALSKTGVDLTPWIATGLLLISAGAMFSLVRRRTIRG</sequence>
<evidence type="ECO:0000313" key="4">
    <source>
        <dbReference type="EMBL" id="MDQ0893356.1"/>
    </source>
</evidence>
<dbReference type="RefSeq" id="WP_307039721.1">
    <property type="nucleotide sequence ID" value="NZ_JAUSYY010000001.1"/>
</dbReference>
<feature type="compositionally biased region" description="Basic and acidic residues" evidence="1">
    <location>
        <begin position="1"/>
        <end position="14"/>
    </location>
</feature>
<keyword evidence="2" id="KW-0812">Transmembrane</keyword>
<evidence type="ECO:0000256" key="2">
    <source>
        <dbReference type="SAM" id="Phobius"/>
    </source>
</evidence>
<dbReference type="InterPro" id="IPR055354">
    <property type="entry name" value="DUF7507"/>
</dbReference>
<keyword evidence="2" id="KW-1133">Transmembrane helix</keyword>
<accession>A0ABU0R5J2</accession>
<dbReference type="NCBIfam" id="TIGR01451">
    <property type="entry name" value="B_ant_repeat"/>
    <property type="match status" value="1"/>
</dbReference>
<feature type="region of interest" description="Disordered" evidence="1">
    <location>
        <begin position="1"/>
        <end position="21"/>
    </location>
</feature>
<dbReference type="Proteomes" id="UP001239083">
    <property type="component" value="Unassembled WGS sequence"/>
</dbReference>
<dbReference type="EMBL" id="JAUSYY010000001">
    <property type="protein sequence ID" value="MDQ0893356.1"/>
    <property type="molecule type" value="Genomic_DNA"/>
</dbReference>
<organism evidence="4 5">
    <name type="scientific">Agromyces ramosus</name>
    <dbReference type="NCBI Taxonomy" id="33879"/>
    <lineage>
        <taxon>Bacteria</taxon>
        <taxon>Bacillati</taxon>
        <taxon>Actinomycetota</taxon>
        <taxon>Actinomycetes</taxon>
        <taxon>Micrococcales</taxon>
        <taxon>Microbacteriaceae</taxon>
        <taxon>Agromyces</taxon>
    </lineage>
</organism>
<feature type="domain" description="DUF7507" evidence="3">
    <location>
        <begin position="504"/>
        <end position="605"/>
    </location>
</feature>
<dbReference type="InterPro" id="IPR051172">
    <property type="entry name" value="Chlamydia_OmcB"/>
</dbReference>
<evidence type="ECO:0000313" key="5">
    <source>
        <dbReference type="Proteomes" id="UP001239083"/>
    </source>
</evidence>
<dbReference type="PANTHER" id="PTHR34819:SF3">
    <property type="entry name" value="CELL SURFACE PROTEIN"/>
    <property type="match status" value="1"/>
</dbReference>
<comment type="caution">
    <text evidence="4">The sequence shown here is derived from an EMBL/GenBank/DDBJ whole genome shotgun (WGS) entry which is preliminary data.</text>
</comment>
<protein>
    <submittedName>
        <fullName evidence="4">Repeat protein (TIGR01451 family)</fullName>
    </submittedName>
</protein>
<reference evidence="4 5" key="1">
    <citation type="submission" date="2023-07" db="EMBL/GenBank/DDBJ databases">
        <title>Comparative genomics of wheat-associated soil bacteria to identify genetic determinants of phenazine resistance.</title>
        <authorList>
            <person name="Mouncey N."/>
        </authorList>
    </citation>
    <scope>NUCLEOTIDE SEQUENCE [LARGE SCALE GENOMIC DNA]</scope>
    <source>
        <strain evidence="4 5">V3I3</strain>
    </source>
</reference>
<gene>
    <name evidence="4" type="ORF">QFZ26_000911</name>
</gene>
<dbReference type="Pfam" id="PF24346">
    <property type="entry name" value="DUF7507"/>
    <property type="match status" value="2"/>
</dbReference>
<proteinExistence type="predicted"/>